<evidence type="ECO:0000313" key="2">
    <source>
        <dbReference type="Proteomes" id="UP000054911"/>
    </source>
</evidence>
<dbReference type="InterPro" id="IPR018669">
    <property type="entry name" value="Toxin_HigB"/>
</dbReference>
<comment type="caution">
    <text evidence="1">The sequence shown here is derived from an EMBL/GenBank/DDBJ whole genome shotgun (WGS) entry which is preliminary data.</text>
</comment>
<proteinExistence type="predicted"/>
<dbReference type="Pfam" id="PF09907">
    <property type="entry name" value="HigB_toxin"/>
    <property type="match status" value="1"/>
</dbReference>
<dbReference type="GO" id="GO:0004519">
    <property type="term" value="F:endonuclease activity"/>
    <property type="evidence" value="ECO:0007669"/>
    <property type="project" value="InterPro"/>
</dbReference>
<keyword evidence="1" id="KW-0378">Hydrolase</keyword>
<dbReference type="EMBL" id="FCOE02000001">
    <property type="protein sequence ID" value="SAK40787.1"/>
    <property type="molecule type" value="Genomic_DNA"/>
</dbReference>
<reference evidence="1" key="1">
    <citation type="submission" date="2016-01" db="EMBL/GenBank/DDBJ databases">
        <authorList>
            <person name="Peeters C."/>
        </authorList>
    </citation>
    <scope>NUCLEOTIDE SEQUENCE [LARGE SCALE GENOMIC DNA]</scope>
    <source>
        <strain evidence="1">LMG 29323</strain>
    </source>
</reference>
<dbReference type="OrthoDB" id="9799912at2"/>
<dbReference type="EC" id="3.1.-.-" evidence="1"/>
<protein>
    <submittedName>
        <fullName evidence="1">mRNA interferase HigB</fullName>
        <ecNumber evidence="1">3.1.-.-</ecNumber>
    </submittedName>
</protein>
<keyword evidence="2" id="KW-1185">Reference proteome</keyword>
<dbReference type="RefSeq" id="WP_061172845.1">
    <property type="nucleotide sequence ID" value="NZ_FCOE02000001.1"/>
</dbReference>
<evidence type="ECO:0000313" key="1">
    <source>
        <dbReference type="EMBL" id="SAK40787.1"/>
    </source>
</evidence>
<dbReference type="Proteomes" id="UP000054911">
    <property type="component" value="Unassembled WGS sequence"/>
</dbReference>
<dbReference type="STRING" id="1777141.AWB80_00283"/>
<accession>A0A157Z719</accession>
<name>A0A157Z719_9BURK</name>
<dbReference type="AlphaFoldDB" id="A0A157Z719"/>
<organism evidence="1 2">
    <name type="scientific">Caballeronia pedi</name>
    <dbReference type="NCBI Taxonomy" id="1777141"/>
    <lineage>
        <taxon>Bacteria</taxon>
        <taxon>Pseudomonadati</taxon>
        <taxon>Pseudomonadota</taxon>
        <taxon>Betaproteobacteria</taxon>
        <taxon>Burkholderiales</taxon>
        <taxon>Burkholderiaceae</taxon>
        <taxon>Caballeronia</taxon>
    </lineage>
</organism>
<dbReference type="GO" id="GO:0003723">
    <property type="term" value="F:RNA binding"/>
    <property type="evidence" value="ECO:0007669"/>
    <property type="project" value="InterPro"/>
</dbReference>
<dbReference type="GO" id="GO:0110001">
    <property type="term" value="C:toxin-antitoxin complex"/>
    <property type="evidence" value="ECO:0007669"/>
    <property type="project" value="InterPro"/>
</dbReference>
<gene>
    <name evidence="1" type="primary">higB</name>
    <name evidence="1" type="ORF">AWB80_00283</name>
</gene>
<dbReference type="GO" id="GO:0016787">
    <property type="term" value="F:hydrolase activity"/>
    <property type="evidence" value="ECO:0007669"/>
    <property type="project" value="UniProtKB-KW"/>
</dbReference>
<sequence>MRVISRKVLTEFIAKHPAASSSLLAWYRLAVKCQADDLTGLRKTFNTVDYVPPQYYVFDVGGNNFRVIAAIHFNRQMLFVRHVLTHKQYDQWTEANRRK</sequence>